<proteinExistence type="predicted"/>
<dbReference type="AlphaFoldDB" id="A0A7J6AWL5"/>
<name>A0A7J6AWL5_AMEME</name>
<organism evidence="1 2">
    <name type="scientific">Ameiurus melas</name>
    <name type="common">Black bullhead</name>
    <name type="synonym">Silurus melas</name>
    <dbReference type="NCBI Taxonomy" id="219545"/>
    <lineage>
        <taxon>Eukaryota</taxon>
        <taxon>Metazoa</taxon>
        <taxon>Chordata</taxon>
        <taxon>Craniata</taxon>
        <taxon>Vertebrata</taxon>
        <taxon>Euteleostomi</taxon>
        <taxon>Actinopterygii</taxon>
        <taxon>Neopterygii</taxon>
        <taxon>Teleostei</taxon>
        <taxon>Ostariophysi</taxon>
        <taxon>Siluriformes</taxon>
        <taxon>Ictaluridae</taxon>
        <taxon>Ameiurus</taxon>
    </lineage>
</organism>
<protein>
    <submittedName>
        <fullName evidence="1">Uncharacterized protein</fullName>
    </submittedName>
</protein>
<gene>
    <name evidence="1" type="ORF">AMELA_G00092860</name>
</gene>
<reference evidence="1 2" key="1">
    <citation type="submission" date="2020-02" db="EMBL/GenBank/DDBJ databases">
        <title>A chromosome-scale genome assembly of the black bullhead catfish (Ameiurus melas).</title>
        <authorList>
            <person name="Wen M."/>
            <person name="Zham M."/>
            <person name="Cabau C."/>
            <person name="Klopp C."/>
            <person name="Donnadieu C."/>
            <person name="Roques C."/>
            <person name="Bouchez O."/>
            <person name="Lampietro C."/>
            <person name="Jouanno E."/>
            <person name="Herpin A."/>
            <person name="Louis A."/>
            <person name="Berthelot C."/>
            <person name="Parey E."/>
            <person name="Roest-Crollius H."/>
            <person name="Braasch I."/>
            <person name="Postlethwait J."/>
            <person name="Robinson-Rechavi M."/>
            <person name="Echchiki A."/>
            <person name="Begum T."/>
            <person name="Montfort J."/>
            <person name="Schartl M."/>
            <person name="Bobe J."/>
            <person name="Guiguen Y."/>
        </authorList>
    </citation>
    <scope>NUCLEOTIDE SEQUENCE [LARGE SCALE GENOMIC DNA]</scope>
    <source>
        <strain evidence="1">M_S1</strain>
        <tissue evidence="1">Blood</tissue>
    </source>
</reference>
<dbReference type="EMBL" id="JAAGNN010000007">
    <property type="protein sequence ID" value="KAF4087204.1"/>
    <property type="molecule type" value="Genomic_DNA"/>
</dbReference>
<keyword evidence="2" id="KW-1185">Reference proteome</keyword>
<sequence length="112" mass="12012">MSQCFLSQHTAWFCQGKIYSLSALASAAQPRRTQTLPQTNRSGFQCGLLKPAWLTGGSGGWNRCCSAFWSRELRRSGQVSAGITHSHALGGARRTLVALGVPKLCVDTLSAS</sequence>
<evidence type="ECO:0000313" key="1">
    <source>
        <dbReference type="EMBL" id="KAF4087204.1"/>
    </source>
</evidence>
<accession>A0A7J6AWL5</accession>
<evidence type="ECO:0000313" key="2">
    <source>
        <dbReference type="Proteomes" id="UP000593565"/>
    </source>
</evidence>
<dbReference type="Proteomes" id="UP000593565">
    <property type="component" value="Unassembled WGS sequence"/>
</dbReference>
<comment type="caution">
    <text evidence="1">The sequence shown here is derived from an EMBL/GenBank/DDBJ whole genome shotgun (WGS) entry which is preliminary data.</text>
</comment>